<dbReference type="InterPro" id="IPR001697">
    <property type="entry name" value="Pyr_Knase"/>
</dbReference>
<evidence type="ECO:0000256" key="11">
    <source>
        <dbReference type="ARBA" id="ARBA00023152"/>
    </source>
</evidence>
<evidence type="ECO:0000256" key="4">
    <source>
        <dbReference type="ARBA" id="ARBA00012142"/>
    </source>
</evidence>
<keyword evidence="17" id="KW-1185">Reference proteome</keyword>
<dbReference type="EMBL" id="JARBHA010000005">
    <property type="protein sequence ID" value="KAJ9701403.1"/>
    <property type="molecule type" value="Genomic_DNA"/>
</dbReference>
<evidence type="ECO:0000256" key="5">
    <source>
        <dbReference type="ARBA" id="ARBA00022679"/>
    </source>
</evidence>
<dbReference type="GO" id="GO:0016301">
    <property type="term" value="F:kinase activity"/>
    <property type="evidence" value="ECO:0007669"/>
    <property type="project" value="UniProtKB-KW"/>
</dbReference>
<keyword evidence="11 14" id="KW-0324">Glycolysis</keyword>
<evidence type="ECO:0000256" key="9">
    <source>
        <dbReference type="ARBA" id="ARBA00022840"/>
    </source>
</evidence>
<protein>
    <recommendedName>
        <fullName evidence="4 14">Pyruvate kinase</fullName>
        <ecNumber evidence="4 14">2.7.1.40</ecNumber>
    </recommendedName>
</protein>
<keyword evidence="5 14" id="KW-0808">Transferase</keyword>
<comment type="catalytic activity">
    <reaction evidence="13 14">
        <text>pyruvate + ATP = phosphoenolpyruvate + ADP + H(+)</text>
        <dbReference type="Rhea" id="RHEA:18157"/>
        <dbReference type="ChEBI" id="CHEBI:15361"/>
        <dbReference type="ChEBI" id="CHEBI:15378"/>
        <dbReference type="ChEBI" id="CHEBI:30616"/>
        <dbReference type="ChEBI" id="CHEBI:58702"/>
        <dbReference type="ChEBI" id="CHEBI:456216"/>
        <dbReference type="EC" id="2.7.1.40"/>
    </reaction>
</comment>
<evidence type="ECO:0000256" key="7">
    <source>
        <dbReference type="ARBA" id="ARBA00022741"/>
    </source>
</evidence>
<dbReference type="Proteomes" id="UP001168098">
    <property type="component" value="Unassembled WGS sequence"/>
</dbReference>
<evidence type="ECO:0000259" key="15">
    <source>
        <dbReference type="Pfam" id="PF00224"/>
    </source>
</evidence>
<evidence type="ECO:0000256" key="8">
    <source>
        <dbReference type="ARBA" id="ARBA00022777"/>
    </source>
</evidence>
<dbReference type="SUPFAM" id="SSF51621">
    <property type="entry name" value="Phosphoenolpyruvate/pyruvate domain"/>
    <property type="match status" value="1"/>
</dbReference>
<evidence type="ECO:0000256" key="12">
    <source>
        <dbReference type="ARBA" id="ARBA00023317"/>
    </source>
</evidence>
<evidence type="ECO:0000256" key="1">
    <source>
        <dbReference type="ARBA" id="ARBA00001958"/>
    </source>
</evidence>
<dbReference type="PRINTS" id="PR01050">
    <property type="entry name" value="PYRUVTKNASE"/>
</dbReference>
<dbReference type="InterPro" id="IPR040442">
    <property type="entry name" value="Pyrv_kinase-like_dom_sf"/>
</dbReference>
<comment type="pathway">
    <text evidence="2 14">Carbohydrate degradation; glycolysis; pyruvate from D-glyceraldehyde 3-phosphate: step 5/5.</text>
</comment>
<keyword evidence="6" id="KW-0479">Metal-binding</keyword>
<dbReference type="EC" id="2.7.1.40" evidence="4 14"/>
<dbReference type="Gene3D" id="3.20.20.60">
    <property type="entry name" value="Phosphoenolpyruvate-binding domains"/>
    <property type="match status" value="1"/>
</dbReference>
<dbReference type="PANTHER" id="PTHR11817">
    <property type="entry name" value="PYRUVATE KINASE"/>
    <property type="match status" value="1"/>
</dbReference>
<evidence type="ECO:0000256" key="3">
    <source>
        <dbReference type="ARBA" id="ARBA00008663"/>
    </source>
</evidence>
<evidence type="ECO:0000256" key="13">
    <source>
        <dbReference type="ARBA" id="ARBA00048152"/>
    </source>
</evidence>
<dbReference type="AlphaFoldDB" id="A0AA39A5K2"/>
<keyword evidence="9" id="KW-0067">ATP-binding</keyword>
<evidence type="ECO:0000313" key="16">
    <source>
        <dbReference type="EMBL" id="KAJ9701403.1"/>
    </source>
</evidence>
<dbReference type="Pfam" id="PF00224">
    <property type="entry name" value="PK"/>
    <property type="match status" value="1"/>
</dbReference>
<dbReference type="InterPro" id="IPR036918">
    <property type="entry name" value="Pyrv_Knase_C_sf"/>
</dbReference>
<reference evidence="16 17" key="1">
    <citation type="journal article" date="2023" name="BMC Biotechnol.">
        <title>Vitis rotundifolia cv Carlos genome sequencing.</title>
        <authorList>
            <person name="Huff M."/>
            <person name="Hulse-Kemp A."/>
            <person name="Scheffler B."/>
            <person name="Youngblood R."/>
            <person name="Simpson S."/>
            <person name="Babiker E."/>
            <person name="Staton M."/>
        </authorList>
    </citation>
    <scope>NUCLEOTIDE SEQUENCE [LARGE SCALE GENOMIC DNA]</scope>
    <source>
        <tissue evidence="16">Leaf</tissue>
    </source>
</reference>
<organism evidence="16 17">
    <name type="scientific">Vitis rotundifolia</name>
    <name type="common">Muscadine grape</name>
    <dbReference type="NCBI Taxonomy" id="103349"/>
    <lineage>
        <taxon>Eukaryota</taxon>
        <taxon>Viridiplantae</taxon>
        <taxon>Streptophyta</taxon>
        <taxon>Embryophyta</taxon>
        <taxon>Tracheophyta</taxon>
        <taxon>Spermatophyta</taxon>
        <taxon>Magnoliopsida</taxon>
        <taxon>eudicotyledons</taxon>
        <taxon>Gunneridae</taxon>
        <taxon>Pentapetalae</taxon>
        <taxon>rosids</taxon>
        <taxon>Vitales</taxon>
        <taxon>Vitaceae</taxon>
        <taxon>Viteae</taxon>
        <taxon>Vitis</taxon>
    </lineage>
</organism>
<evidence type="ECO:0000256" key="6">
    <source>
        <dbReference type="ARBA" id="ARBA00022723"/>
    </source>
</evidence>
<accession>A0AA39A5K2</accession>
<sequence>MIEYPTPTRAEVADVSEAVRQRADALMLSGEAAMGLFPEKALAILRSVSVRIEKWWREEKRHKAMELPDITSSFTDSISEQICNSAAKMANNLAVDVFFSRVRSVNDWFH</sequence>
<dbReference type="InterPro" id="IPR015793">
    <property type="entry name" value="Pyrv_Knase_brl"/>
</dbReference>
<comment type="caution">
    <text evidence="16">The sequence shown here is derived from an EMBL/GenBank/DDBJ whole genome shotgun (WGS) entry which is preliminary data.</text>
</comment>
<dbReference type="GO" id="GO:0004743">
    <property type="term" value="F:pyruvate kinase activity"/>
    <property type="evidence" value="ECO:0007669"/>
    <property type="project" value="UniProtKB-EC"/>
</dbReference>
<comment type="cofactor">
    <cofactor evidence="1">
        <name>K(+)</name>
        <dbReference type="ChEBI" id="CHEBI:29103"/>
    </cofactor>
</comment>
<dbReference type="InterPro" id="IPR015813">
    <property type="entry name" value="Pyrv/PenolPyrv_kinase-like_dom"/>
</dbReference>
<comment type="similarity">
    <text evidence="3 14">Belongs to the pyruvate kinase family.</text>
</comment>
<proteinExistence type="inferred from homology"/>
<gene>
    <name evidence="16" type="ORF">PVL29_006657</name>
</gene>
<evidence type="ECO:0000256" key="2">
    <source>
        <dbReference type="ARBA" id="ARBA00004997"/>
    </source>
</evidence>
<keyword evidence="7" id="KW-0547">Nucleotide-binding</keyword>
<keyword evidence="10 14" id="KW-0460">Magnesium</keyword>
<keyword evidence="8 14" id="KW-0418">Kinase</keyword>
<dbReference type="GO" id="GO:0030955">
    <property type="term" value="F:potassium ion binding"/>
    <property type="evidence" value="ECO:0007669"/>
    <property type="project" value="InterPro"/>
</dbReference>
<evidence type="ECO:0000256" key="14">
    <source>
        <dbReference type="RuleBase" id="RU000504"/>
    </source>
</evidence>
<dbReference type="GO" id="GO:0000287">
    <property type="term" value="F:magnesium ion binding"/>
    <property type="evidence" value="ECO:0007669"/>
    <property type="project" value="InterPro"/>
</dbReference>
<evidence type="ECO:0000256" key="10">
    <source>
        <dbReference type="ARBA" id="ARBA00022842"/>
    </source>
</evidence>
<feature type="domain" description="Pyruvate kinase barrel" evidence="15">
    <location>
        <begin position="1"/>
        <end position="41"/>
    </location>
</feature>
<dbReference type="Gene3D" id="3.40.1380.20">
    <property type="entry name" value="Pyruvate kinase, C-terminal domain"/>
    <property type="match status" value="1"/>
</dbReference>
<evidence type="ECO:0000313" key="17">
    <source>
        <dbReference type="Proteomes" id="UP001168098"/>
    </source>
</evidence>
<name>A0AA39A5K2_VITRO</name>
<dbReference type="GO" id="GO:0005524">
    <property type="term" value="F:ATP binding"/>
    <property type="evidence" value="ECO:0007669"/>
    <property type="project" value="UniProtKB-KW"/>
</dbReference>
<keyword evidence="12" id="KW-0670">Pyruvate</keyword>